<dbReference type="EMBL" id="SPVH01000006">
    <property type="protein sequence ID" value="TFW12139.1"/>
    <property type="molecule type" value="Genomic_DNA"/>
</dbReference>
<comment type="caution">
    <text evidence="2">The sequence shown here is derived from an EMBL/GenBank/DDBJ whole genome shotgun (WGS) entry which is preliminary data.</text>
</comment>
<keyword evidence="1" id="KW-0812">Transmembrane</keyword>
<keyword evidence="1" id="KW-1133">Transmembrane helix</keyword>
<gene>
    <name evidence="2" type="ORF">EGY25_08805</name>
</gene>
<feature type="transmembrane region" description="Helical" evidence="1">
    <location>
        <begin position="147"/>
        <end position="167"/>
    </location>
</feature>
<dbReference type="OrthoDB" id="7605216at2"/>
<evidence type="ECO:0000313" key="3">
    <source>
        <dbReference type="Proteomes" id="UP000298216"/>
    </source>
</evidence>
<dbReference type="RefSeq" id="WP_135194624.1">
    <property type="nucleotide sequence ID" value="NZ_SPVH01000006.1"/>
</dbReference>
<proteinExistence type="predicted"/>
<feature type="transmembrane region" description="Helical" evidence="1">
    <location>
        <begin position="173"/>
        <end position="191"/>
    </location>
</feature>
<feature type="transmembrane region" description="Helical" evidence="1">
    <location>
        <begin position="112"/>
        <end position="135"/>
    </location>
</feature>
<reference evidence="2 3" key="1">
    <citation type="submission" date="2019-03" db="EMBL/GenBank/DDBJ databases">
        <title>Draft genome of Brevundimonas sp. a heavy metal resistant soil bacteria.</title>
        <authorList>
            <person name="Soto J."/>
        </authorList>
    </citation>
    <scope>NUCLEOTIDE SEQUENCE [LARGE SCALE GENOMIC DNA]</scope>
    <source>
        <strain evidence="2 3">B-10</strain>
    </source>
</reference>
<sequence length="238" mass="26144">MFGEKEASKQVLNDLSDDTLGFGGTDLRTVRDLLIRPKAVLEAWMAHGPMGGGAYSRPLKLYLALNAILMLICFLRGGFGYLLDALPPELLTSVLEQSGKSRDAFVGDADNWMSLVMVPLTASLLIVFTTPLFRWWDPEDLKWRRGVRASLAYLNAWTVLMLPFSWFMYGASAVAMAFTVLFSLMGVVAFLRMGRGRWYKSYGPGVGKSLIVLLAMQIVGAIATCIVVAVGIFAGRFA</sequence>
<accession>A0A4Y9RWX1</accession>
<dbReference type="Proteomes" id="UP000298216">
    <property type="component" value="Unassembled WGS sequence"/>
</dbReference>
<evidence type="ECO:0000313" key="2">
    <source>
        <dbReference type="EMBL" id="TFW12139.1"/>
    </source>
</evidence>
<feature type="transmembrane region" description="Helical" evidence="1">
    <location>
        <begin position="211"/>
        <end position="234"/>
    </location>
</feature>
<organism evidence="2 3">
    <name type="scientific">Brevundimonas intermedia</name>
    <dbReference type="NCBI Taxonomy" id="74315"/>
    <lineage>
        <taxon>Bacteria</taxon>
        <taxon>Pseudomonadati</taxon>
        <taxon>Pseudomonadota</taxon>
        <taxon>Alphaproteobacteria</taxon>
        <taxon>Caulobacterales</taxon>
        <taxon>Caulobacteraceae</taxon>
        <taxon>Brevundimonas</taxon>
    </lineage>
</organism>
<name>A0A4Y9RWX1_9CAUL</name>
<keyword evidence="3" id="KW-1185">Reference proteome</keyword>
<evidence type="ECO:0008006" key="4">
    <source>
        <dbReference type="Google" id="ProtNLM"/>
    </source>
</evidence>
<dbReference type="AlphaFoldDB" id="A0A4Y9RWX1"/>
<keyword evidence="1" id="KW-0472">Membrane</keyword>
<feature type="transmembrane region" description="Helical" evidence="1">
    <location>
        <begin position="61"/>
        <end position="83"/>
    </location>
</feature>
<protein>
    <recommendedName>
        <fullName evidence="4">DUF3667 domain-containing protein</fullName>
    </recommendedName>
</protein>
<evidence type="ECO:0000256" key="1">
    <source>
        <dbReference type="SAM" id="Phobius"/>
    </source>
</evidence>